<dbReference type="AlphaFoldDB" id="A0AAN8NZ92"/>
<reference evidence="1 2" key="1">
    <citation type="submission" date="2023-10" db="EMBL/GenBank/DDBJ databases">
        <title>Genomes of two closely related lineages of the louse Polyplax serrata with different host specificities.</title>
        <authorList>
            <person name="Martinu J."/>
            <person name="Tarabai H."/>
            <person name="Stefka J."/>
            <person name="Hypsa V."/>
        </authorList>
    </citation>
    <scope>NUCLEOTIDE SEQUENCE [LARGE SCALE GENOMIC DNA]</scope>
    <source>
        <strain evidence="1">HR10_N</strain>
    </source>
</reference>
<name>A0AAN8NZ92_POLSC</name>
<accession>A0AAN8NZ92</accession>
<sequence>MECNIPYSMVEFDYYFTSVNNFQDEVKFSPSFYNLAAATLMRPPPYELGNFQTPTKSHQSVVPSENYYAATDIVKVFPVGSPETAGSNMAEPSHFSTL</sequence>
<dbReference type="Proteomes" id="UP001372834">
    <property type="component" value="Unassembled WGS sequence"/>
</dbReference>
<evidence type="ECO:0000313" key="1">
    <source>
        <dbReference type="EMBL" id="KAK6628666.1"/>
    </source>
</evidence>
<organism evidence="1 2">
    <name type="scientific">Polyplax serrata</name>
    <name type="common">Common mouse louse</name>
    <dbReference type="NCBI Taxonomy" id="468196"/>
    <lineage>
        <taxon>Eukaryota</taxon>
        <taxon>Metazoa</taxon>
        <taxon>Ecdysozoa</taxon>
        <taxon>Arthropoda</taxon>
        <taxon>Hexapoda</taxon>
        <taxon>Insecta</taxon>
        <taxon>Pterygota</taxon>
        <taxon>Neoptera</taxon>
        <taxon>Paraneoptera</taxon>
        <taxon>Psocodea</taxon>
        <taxon>Troctomorpha</taxon>
        <taxon>Phthiraptera</taxon>
        <taxon>Anoplura</taxon>
        <taxon>Polyplacidae</taxon>
        <taxon>Polyplax</taxon>
    </lineage>
</organism>
<proteinExistence type="predicted"/>
<evidence type="ECO:0000313" key="2">
    <source>
        <dbReference type="Proteomes" id="UP001372834"/>
    </source>
</evidence>
<gene>
    <name evidence="1" type="ORF">RUM43_002481</name>
</gene>
<dbReference type="EMBL" id="JAWJWE010000036">
    <property type="protein sequence ID" value="KAK6628666.1"/>
    <property type="molecule type" value="Genomic_DNA"/>
</dbReference>
<comment type="caution">
    <text evidence="1">The sequence shown here is derived from an EMBL/GenBank/DDBJ whole genome shotgun (WGS) entry which is preliminary data.</text>
</comment>
<protein>
    <submittedName>
        <fullName evidence="1">Uncharacterized protein</fullName>
    </submittedName>
</protein>